<dbReference type="Proteomes" id="UP000660380">
    <property type="component" value="Unassembled WGS sequence"/>
</dbReference>
<comment type="caution">
    <text evidence="1">The sequence shown here is derived from an EMBL/GenBank/DDBJ whole genome shotgun (WGS) entry which is preliminary data.</text>
</comment>
<evidence type="ECO:0000313" key="1">
    <source>
        <dbReference type="EMBL" id="MBD2603493.1"/>
    </source>
</evidence>
<dbReference type="EMBL" id="JACJTA010000004">
    <property type="protein sequence ID" value="MBD2603493.1"/>
    <property type="molecule type" value="Genomic_DNA"/>
</dbReference>
<keyword evidence="2" id="KW-1185">Reference proteome</keyword>
<protein>
    <recommendedName>
        <fullName evidence="3">Transposase</fullName>
    </recommendedName>
</protein>
<gene>
    <name evidence="1" type="ORF">H6G81_02845</name>
</gene>
<proteinExistence type="predicted"/>
<sequence>MNVLNSVDRKVFQKLYQPFISHRKRHLIKSASNLPFKHLCFGWTNTAIACGRDGKSKSIA</sequence>
<evidence type="ECO:0008006" key="3">
    <source>
        <dbReference type="Google" id="ProtNLM"/>
    </source>
</evidence>
<reference evidence="1 2" key="1">
    <citation type="journal article" date="2020" name="ISME J.">
        <title>Comparative genomics reveals insights into cyanobacterial evolution and habitat adaptation.</title>
        <authorList>
            <person name="Chen M.Y."/>
            <person name="Teng W.K."/>
            <person name="Zhao L."/>
            <person name="Hu C.X."/>
            <person name="Zhou Y.K."/>
            <person name="Han B.P."/>
            <person name="Song L.R."/>
            <person name="Shu W.S."/>
        </authorList>
    </citation>
    <scope>NUCLEOTIDE SEQUENCE [LARGE SCALE GENOMIC DNA]</scope>
    <source>
        <strain evidence="1 2">FACHB-248</strain>
    </source>
</reference>
<accession>A0ABR8GL75</accession>
<name>A0ABR8GL75_9CYAN</name>
<dbReference type="RefSeq" id="WP_144238429.1">
    <property type="nucleotide sequence ID" value="NZ_JACJTA010000004.1"/>
</dbReference>
<evidence type="ECO:0000313" key="2">
    <source>
        <dbReference type="Proteomes" id="UP000660380"/>
    </source>
</evidence>
<organism evidence="1 2">
    <name type="scientific">Scytonema hofmannii FACHB-248</name>
    <dbReference type="NCBI Taxonomy" id="1842502"/>
    <lineage>
        <taxon>Bacteria</taxon>
        <taxon>Bacillati</taxon>
        <taxon>Cyanobacteriota</taxon>
        <taxon>Cyanophyceae</taxon>
        <taxon>Nostocales</taxon>
        <taxon>Scytonemataceae</taxon>
        <taxon>Scytonema</taxon>
    </lineage>
</organism>